<dbReference type="GO" id="GO:0003677">
    <property type="term" value="F:DNA binding"/>
    <property type="evidence" value="ECO:0007669"/>
    <property type="project" value="UniProtKB-UniRule"/>
</dbReference>
<dbReference type="PROSITE" id="PS50884">
    <property type="entry name" value="ZF_DOF_2"/>
    <property type="match status" value="1"/>
</dbReference>
<proteinExistence type="predicted"/>
<dbReference type="Pfam" id="PF02701">
    <property type="entry name" value="Zn_ribbon_Dof"/>
    <property type="match status" value="1"/>
</dbReference>
<keyword evidence="1" id="KW-0479">Metal-binding</keyword>
<feature type="domain" description="Dof-type" evidence="10">
    <location>
        <begin position="1"/>
        <end position="47"/>
    </location>
</feature>
<reference evidence="11" key="1">
    <citation type="submission" date="2021-01" db="UniProtKB">
        <authorList>
            <consortium name="EnsemblPlants"/>
        </authorList>
    </citation>
    <scope>IDENTIFICATION</scope>
</reference>
<dbReference type="AlphaFoldDB" id="A0A7N0VKG5"/>
<dbReference type="InterPro" id="IPR003851">
    <property type="entry name" value="Znf_Dof"/>
</dbReference>
<evidence type="ECO:0000313" key="12">
    <source>
        <dbReference type="Proteomes" id="UP000594263"/>
    </source>
</evidence>
<evidence type="ECO:0000256" key="7">
    <source>
        <dbReference type="ARBA" id="ARBA00023242"/>
    </source>
</evidence>
<evidence type="ECO:0000256" key="5">
    <source>
        <dbReference type="ARBA" id="ARBA00023125"/>
    </source>
</evidence>
<dbReference type="Proteomes" id="UP000594263">
    <property type="component" value="Unplaced"/>
</dbReference>
<dbReference type="Gramene" id="Kaladp1154s0002.2.v1.1">
    <property type="protein sequence ID" value="Kaladp1154s0002.2.v1.1.CDS.1"/>
    <property type="gene ID" value="Kaladp1154s0002.v1.1"/>
</dbReference>
<dbReference type="EnsemblPlants" id="Kaladp1154s0002.2.v1.1">
    <property type="protein sequence ID" value="Kaladp1154s0002.2.v1.1.CDS.1"/>
    <property type="gene ID" value="Kaladp1154s0002.v1.1"/>
</dbReference>
<dbReference type="EnsemblPlants" id="Kaladp1154s0002.1.v1.1">
    <property type="protein sequence ID" value="Kaladp1154s0002.1.v1.1.CDS.1"/>
    <property type="gene ID" value="Kaladp1154s0002.v1.1"/>
</dbReference>
<dbReference type="OMA" id="CHHITIP"/>
<keyword evidence="2 8" id="KW-0863">Zinc-finger</keyword>
<sequence>MDTKFCYYNNYNVLQPRHFCKGCQRYWTAGGAMRNVPVGAGRRKSKNSALQNRFLTISEALQVSSAESPNGMVPGYPGLKRGSVLTIGSDATVSASTCSVSNLKEMSFLDPGSNLTYKVSEQVVTKSTKVGEINSCGSCITASNEVESRQHGHGSFTPTFNSCVTQIPCISAWPNPWTAAIPPPALPHPGFALPFVPTAYWPCAAIPCSWNGSWVTPQPLPKTMTDAGGIPNSKPPVLGKHSRDGEVLPKDSSVKQTSVLTPKTLRIDHPEEAAKSSIWETLGIKNETFSKGGLFRDLKPREADNIKLVPGNYAHLTSNPAALSRSLIFHEVS</sequence>
<keyword evidence="12" id="KW-1185">Reference proteome</keyword>
<evidence type="ECO:0000256" key="1">
    <source>
        <dbReference type="ARBA" id="ARBA00022723"/>
    </source>
</evidence>
<dbReference type="InterPro" id="IPR045174">
    <property type="entry name" value="Dof"/>
</dbReference>
<feature type="compositionally biased region" description="Basic and acidic residues" evidence="9">
    <location>
        <begin position="241"/>
        <end position="253"/>
    </location>
</feature>
<dbReference type="GO" id="GO:0003700">
    <property type="term" value="F:DNA-binding transcription factor activity"/>
    <property type="evidence" value="ECO:0007669"/>
    <property type="project" value="InterPro"/>
</dbReference>
<feature type="region of interest" description="Disordered" evidence="9">
    <location>
        <begin position="230"/>
        <end position="255"/>
    </location>
</feature>
<name>A0A7N0VKG5_KALFE</name>
<evidence type="ECO:0000259" key="10">
    <source>
        <dbReference type="PROSITE" id="PS50884"/>
    </source>
</evidence>
<dbReference type="PANTHER" id="PTHR31089:SF1">
    <property type="entry name" value="CYCLIC DOF FACTOR 3"/>
    <property type="match status" value="1"/>
</dbReference>
<dbReference type="GO" id="GO:0005634">
    <property type="term" value="C:nucleus"/>
    <property type="evidence" value="ECO:0007669"/>
    <property type="project" value="UniProtKB-SubCell"/>
</dbReference>
<evidence type="ECO:0000256" key="2">
    <source>
        <dbReference type="ARBA" id="ARBA00022771"/>
    </source>
</evidence>
<keyword evidence="5 8" id="KW-0238">DNA-binding</keyword>
<dbReference type="GO" id="GO:0008270">
    <property type="term" value="F:zinc ion binding"/>
    <property type="evidence" value="ECO:0007669"/>
    <property type="project" value="UniProtKB-KW"/>
</dbReference>
<keyword evidence="7 8" id="KW-0539">Nucleus</keyword>
<evidence type="ECO:0000256" key="4">
    <source>
        <dbReference type="ARBA" id="ARBA00023015"/>
    </source>
</evidence>
<comment type="subcellular location">
    <subcellularLocation>
        <location evidence="8">Nucleus</location>
    </subcellularLocation>
</comment>
<evidence type="ECO:0000256" key="6">
    <source>
        <dbReference type="ARBA" id="ARBA00023163"/>
    </source>
</evidence>
<evidence type="ECO:0000256" key="3">
    <source>
        <dbReference type="ARBA" id="ARBA00022833"/>
    </source>
</evidence>
<keyword evidence="4" id="KW-0805">Transcription regulation</keyword>
<evidence type="ECO:0000256" key="9">
    <source>
        <dbReference type="SAM" id="MobiDB-lite"/>
    </source>
</evidence>
<evidence type="ECO:0000313" key="11">
    <source>
        <dbReference type="EnsemblPlants" id="Kaladp1154s0002.1.v1.1.CDS.1"/>
    </source>
</evidence>
<evidence type="ECO:0000256" key="8">
    <source>
        <dbReference type="PROSITE-ProRule" id="PRU00071"/>
    </source>
</evidence>
<accession>A0A7N0VKG5</accession>
<dbReference type="PANTHER" id="PTHR31089">
    <property type="entry name" value="CYCLIC DOF FACTOR 2"/>
    <property type="match status" value="1"/>
</dbReference>
<keyword evidence="3" id="KW-0862">Zinc</keyword>
<keyword evidence="6" id="KW-0804">Transcription</keyword>
<protein>
    <recommendedName>
        <fullName evidence="10">Dof-type domain-containing protein</fullName>
    </recommendedName>
</protein>
<dbReference type="Gramene" id="Kaladp1154s0002.1.v1.1">
    <property type="protein sequence ID" value="Kaladp1154s0002.1.v1.1.CDS.1"/>
    <property type="gene ID" value="Kaladp1154s0002.v1.1"/>
</dbReference>
<organism evidence="11 12">
    <name type="scientific">Kalanchoe fedtschenkoi</name>
    <name type="common">Lavender scallops</name>
    <name type="synonym">South American air plant</name>
    <dbReference type="NCBI Taxonomy" id="63787"/>
    <lineage>
        <taxon>Eukaryota</taxon>
        <taxon>Viridiplantae</taxon>
        <taxon>Streptophyta</taxon>
        <taxon>Embryophyta</taxon>
        <taxon>Tracheophyta</taxon>
        <taxon>Spermatophyta</taxon>
        <taxon>Magnoliopsida</taxon>
        <taxon>eudicotyledons</taxon>
        <taxon>Gunneridae</taxon>
        <taxon>Pentapetalae</taxon>
        <taxon>Saxifragales</taxon>
        <taxon>Crassulaceae</taxon>
        <taxon>Kalanchoe</taxon>
    </lineage>
</organism>